<dbReference type="EMBL" id="FZMO01000079">
    <property type="protein sequence ID" value="SNQ47045.1"/>
    <property type="molecule type" value="Genomic_DNA"/>
</dbReference>
<feature type="region of interest" description="Disordered" evidence="1">
    <location>
        <begin position="109"/>
        <end position="128"/>
    </location>
</feature>
<dbReference type="AlphaFoldDB" id="A0A2I2KN02"/>
<name>A0A2I2KN02_9ACTN</name>
<feature type="transmembrane region" description="Helical" evidence="2">
    <location>
        <begin position="202"/>
        <end position="225"/>
    </location>
</feature>
<evidence type="ECO:0000313" key="3">
    <source>
        <dbReference type="EMBL" id="SNQ47045.1"/>
    </source>
</evidence>
<evidence type="ECO:0008006" key="5">
    <source>
        <dbReference type="Google" id="ProtNLM"/>
    </source>
</evidence>
<dbReference type="RefSeq" id="WP_101830961.1">
    <property type="nucleotide sequence ID" value="NZ_FZMO01000079.1"/>
</dbReference>
<proteinExistence type="predicted"/>
<protein>
    <recommendedName>
        <fullName evidence="5">Peptidase M50</fullName>
    </recommendedName>
</protein>
<dbReference type="Proteomes" id="UP000234331">
    <property type="component" value="Unassembled WGS sequence"/>
</dbReference>
<keyword evidence="4" id="KW-1185">Reference proteome</keyword>
<feature type="transmembrane region" description="Helical" evidence="2">
    <location>
        <begin position="178"/>
        <end position="196"/>
    </location>
</feature>
<gene>
    <name evidence="3" type="ORF">FRACA_170005</name>
</gene>
<sequence length="457" mass="45587">MTTDDATRRGGIPPIAVRPGFAVSVAVVTVLLGALTLPATVPDRPGFAYLSGGLIGAGLLALILVGADLMRARAARRAGLTVVGITLGAFGSRLSVAAGERMAGWSRAGGAGSATLDRRAGGSSAPSRDQEIRGLAAGVDLVPPPPAGRSTGFGAGTTADGDVAGAEAVRAEAGMARAGLAVTALAGAVLVTLGALSPGGTLALAGQVALWVGTFALLVTAVDALPSPRSAGGRLIADRVLRRTGSRERAERAVARAGVASGWALILIGAAGVFVVGFVALWAALLGWLALGASRLAQSQQRTQAALAGLAARDVMAPAPPALSSWSTVDDALRDVVLPSRQAVFGVADFDGSLAGVALLRDLAAVPMDDRGLARVNRVLVPLSMVATAAPQDPLAELPGRLVERPAAGCVVVVEPTGDGGVRMVGTVGPVELSQAIETAPLRGGGAGPMRPGSFWR</sequence>
<accession>A0A2I2KN02</accession>
<feature type="transmembrane region" description="Helical" evidence="2">
    <location>
        <begin position="21"/>
        <end position="41"/>
    </location>
</feature>
<feature type="transmembrane region" description="Helical" evidence="2">
    <location>
        <begin position="262"/>
        <end position="291"/>
    </location>
</feature>
<dbReference type="OrthoDB" id="3205534at2"/>
<keyword evidence="2" id="KW-0812">Transmembrane</keyword>
<keyword evidence="2" id="KW-1133">Transmembrane helix</keyword>
<evidence type="ECO:0000256" key="1">
    <source>
        <dbReference type="SAM" id="MobiDB-lite"/>
    </source>
</evidence>
<organism evidence="3 4">
    <name type="scientific">Frankia canadensis</name>
    <dbReference type="NCBI Taxonomy" id="1836972"/>
    <lineage>
        <taxon>Bacteria</taxon>
        <taxon>Bacillati</taxon>
        <taxon>Actinomycetota</taxon>
        <taxon>Actinomycetes</taxon>
        <taxon>Frankiales</taxon>
        <taxon>Frankiaceae</taxon>
        <taxon>Frankia</taxon>
    </lineage>
</organism>
<evidence type="ECO:0000256" key="2">
    <source>
        <dbReference type="SAM" id="Phobius"/>
    </source>
</evidence>
<reference evidence="3 4" key="1">
    <citation type="submission" date="2017-06" db="EMBL/GenBank/DDBJ databases">
        <authorList>
            <person name="Kim H.J."/>
            <person name="Triplett B.A."/>
        </authorList>
    </citation>
    <scope>NUCLEOTIDE SEQUENCE [LARGE SCALE GENOMIC DNA]</scope>
    <source>
        <strain evidence="3">FRACA_ARgP5</strain>
    </source>
</reference>
<keyword evidence="2" id="KW-0472">Membrane</keyword>
<evidence type="ECO:0000313" key="4">
    <source>
        <dbReference type="Proteomes" id="UP000234331"/>
    </source>
</evidence>
<feature type="transmembrane region" description="Helical" evidence="2">
    <location>
        <begin position="47"/>
        <end position="67"/>
    </location>
</feature>